<evidence type="ECO:0000313" key="2">
    <source>
        <dbReference type="Proteomes" id="UP000288216"/>
    </source>
</evidence>
<dbReference type="Proteomes" id="UP000288216">
    <property type="component" value="Unassembled WGS sequence"/>
</dbReference>
<evidence type="ECO:0000313" key="1">
    <source>
        <dbReference type="EMBL" id="GCB82781.1"/>
    </source>
</evidence>
<proteinExistence type="predicted"/>
<dbReference type="OrthoDB" id="8957981at2759"/>
<name>A0A401QBM5_SCYTO</name>
<organism evidence="1 2">
    <name type="scientific">Scyliorhinus torazame</name>
    <name type="common">Cloudy catshark</name>
    <name type="synonym">Catulus torazame</name>
    <dbReference type="NCBI Taxonomy" id="75743"/>
    <lineage>
        <taxon>Eukaryota</taxon>
        <taxon>Metazoa</taxon>
        <taxon>Chordata</taxon>
        <taxon>Craniata</taxon>
        <taxon>Vertebrata</taxon>
        <taxon>Chondrichthyes</taxon>
        <taxon>Elasmobranchii</taxon>
        <taxon>Galeomorphii</taxon>
        <taxon>Galeoidea</taxon>
        <taxon>Carcharhiniformes</taxon>
        <taxon>Scyliorhinidae</taxon>
        <taxon>Scyliorhinus</taxon>
    </lineage>
</organism>
<protein>
    <submittedName>
        <fullName evidence="1">Uncharacterized protein</fullName>
    </submittedName>
</protein>
<gene>
    <name evidence="1" type="ORF">scyTo_0023866</name>
</gene>
<dbReference type="STRING" id="75743.A0A401QBM5"/>
<dbReference type="AlphaFoldDB" id="A0A401QBM5"/>
<accession>A0A401QBM5</accession>
<reference evidence="1 2" key="1">
    <citation type="journal article" date="2018" name="Nat. Ecol. Evol.">
        <title>Shark genomes provide insights into elasmobranch evolution and the origin of vertebrates.</title>
        <authorList>
            <person name="Hara Y"/>
            <person name="Yamaguchi K"/>
            <person name="Onimaru K"/>
            <person name="Kadota M"/>
            <person name="Koyanagi M"/>
            <person name="Keeley SD"/>
            <person name="Tatsumi K"/>
            <person name="Tanaka K"/>
            <person name="Motone F"/>
            <person name="Kageyama Y"/>
            <person name="Nozu R"/>
            <person name="Adachi N"/>
            <person name="Nishimura O"/>
            <person name="Nakagawa R"/>
            <person name="Tanegashima C"/>
            <person name="Kiyatake I"/>
            <person name="Matsumoto R"/>
            <person name="Murakumo K"/>
            <person name="Nishida K"/>
            <person name="Terakita A"/>
            <person name="Kuratani S"/>
            <person name="Sato K"/>
            <person name="Hyodo S Kuraku.S."/>
        </authorList>
    </citation>
    <scope>NUCLEOTIDE SEQUENCE [LARGE SCALE GENOMIC DNA]</scope>
</reference>
<dbReference type="EMBL" id="BFAA01034953">
    <property type="protein sequence ID" value="GCB82781.1"/>
    <property type="molecule type" value="Genomic_DNA"/>
</dbReference>
<sequence length="114" mass="13019">MIDEDSRPTFKELGAEFSRMARDPARYLVIEGDDRANNTHAGEQSILREYEEDLVDYDVLDEDLMATMVDGPASGFRLRIESSRVRNEQIKNKEFVTRAINLDSRSSPLTCSKC</sequence>
<keyword evidence="2" id="KW-1185">Reference proteome</keyword>
<comment type="caution">
    <text evidence="1">The sequence shown here is derived from an EMBL/GenBank/DDBJ whole genome shotgun (WGS) entry which is preliminary data.</text>
</comment>